<dbReference type="EMBL" id="JN885995">
    <property type="protein sequence ID" value="AEX62425.1"/>
    <property type="molecule type" value="Genomic_DNA"/>
</dbReference>
<gene>
    <name evidence="1" type="ORF">mv_L220</name>
</gene>
<name>H2EDF2_9VIRU</name>
<proteinExistence type="predicted"/>
<sequence>MVLISIIINYDNINNQYKIYIDNII</sequence>
<organism evidence="1">
    <name type="scientific">Moumouvirus sp. 'Monve'</name>
    <dbReference type="NCBI Taxonomy" id="1128131"/>
    <lineage>
        <taxon>Viruses</taxon>
        <taxon>Varidnaviria</taxon>
        <taxon>Bamfordvirae</taxon>
        <taxon>Nucleocytoviricota</taxon>
        <taxon>Megaviricetes</taxon>
        <taxon>Imitervirales</taxon>
        <taxon>Mimiviridae</taxon>
        <taxon>Megamimivirinae</taxon>
        <taxon>Moumouvirus</taxon>
    </lineage>
</organism>
<evidence type="ECO:0000313" key="1">
    <source>
        <dbReference type="EMBL" id="AEX62425.1"/>
    </source>
</evidence>
<reference evidence="1" key="1">
    <citation type="submission" date="2011-10" db="EMBL/GenBank/DDBJ databases">
        <title>Provirophages and transpovirons: unique mobilome of giant viruses.</title>
        <authorList>
            <person name="Desnues C."/>
            <person name="LaScola B."/>
            <person name="Yutin N."/>
            <person name="Fournous G."/>
            <person name="Koonin E."/>
            <person name="Raoult D."/>
        </authorList>
    </citation>
    <scope>NUCLEOTIDE SEQUENCE</scope>
    <source>
        <strain evidence="1">Mv13-mv</strain>
    </source>
</reference>
<accession>H2EDF2</accession>
<protein>
    <submittedName>
        <fullName evidence="1">Uncharacterized protein</fullName>
    </submittedName>
</protein>